<evidence type="ECO:0000313" key="1">
    <source>
        <dbReference type="EMBL" id="CUA99747.1"/>
    </source>
</evidence>
<dbReference type="Proteomes" id="UP000183900">
    <property type="component" value="Unassembled WGS sequence"/>
</dbReference>
<protein>
    <submittedName>
        <fullName evidence="1">Uncharacterized protein</fullName>
    </submittedName>
</protein>
<accession>A0A0K6I8W6</accession>
<keyword evidence="2" id="KW-1185">Reference proteome</keyword>
<dbReference type="RefSeq" id="WP_141658996.1">
    <property type="nucleotide sequence ID" value="NZ_CYHE01000014.1"/>
</dbReference>
<gene>
    <name evidence="1" type="ORF">Ga0061067_11477</name>
</gene>
<dbReference type="EMBL" id="CYHE01000014">
    <property type="protein sequence ID" value="CUA99747.1"/>
    <property type="molecule type" value="Genomic_DNA"/>
</dbReference>
<evidence type="ECO:0000313" key="2">
    <source>
        <dbReference type="Proteomes" id="UP000183900"/>
    </source>
</evidence>
<sequence length="119" mass="12464">MSIETDFTAGAEQSVVAAGLEFVRAHTGRADLEDAVLVQSVAETLALLGLERDAEELLAHPESDAATLRLVASCIVLPQPQVALAMPEHNLQGRLVPAWLRSAAGARSLFGARPPVGEG</sequence>
<dbReference type="OrthoDB" id="7873620at2"/>
<dbReference type="AlphaFoldDB" id="A0A0K6I8W6"/>
<reference evidence="2" key="1">
    <citation type="submission" date="2015-08" db="EMBL/GenBank/DDBJ databases">
        <authorList>
            <person name="Varghese N."/>
        </authorList>
    </citation>
    <scope>NUCLEOTIDE SEQUENCE [LARGE SCALE GENOMIC DNA]</scope>
    <source>
        <strain evidence="2">DSM 23407</strain>
    </source>
</reference>
<name>A0A0K6I8W6_9HYPH</name>
<proteinExistence type="predicted"/>
<organism evidence="1 2">
    <name type="scientific">Pannonibacter indicus</name>
    <dbReference type="NCBI Taxonomy" id="466044"/>
    <lineage>
        <taxon>Bacteria</taxon>
        <taxon>Pseudomonadati</taxon>
        <taxon>Pseudomonadota</taxon>
        <taxon>Alphaproteobacteria</taxon>
        <taxon>Hyphomicrobiales</taxon>
        <taxon>Stappiaceae</taxon>
        <taxon>Pannonibacter</taxon>
    </lineage>
</organism>